<name>A0ABC8RAN9_9AQUA</name>
<protein>
    <submittedName>
        <fullName evidence="2">Uncharacterized protein</fullName>
    </submittedName>
</protein>
<evidence type="ECO:0000313" key="3">
    <source>
        <dbReference type="Proteomes" id="UP001642360"/>
    </source>
</evidence>
<dbReference type="PANTHER" id="PTHR24096:SF160">
    <property type="entry name" value="4-COUMARATE--COA LIGASE-LIKE 9"/>
    <property type="match status" value="1"/>
</dbReference>
<dbReference type="EMBL" id="CAUOFW020001004">
    <property type="protein sequence ID" value="CAK9140019.1"/>
    <property type="molecule type" value="Genomic_DNA"/>
</dbReference>
<organism evidence="2 3">
    <name type="scientific">Ilex paraguariensis</name>
    <name type="common">yerba mate</name>
    <dbReference type="NCBI Taxonomy" id="185542"/>
    <lineage>
        <taxon>Eukaryota</taxon>
        <taxon>Viridiplantae</taxon>
        <taxon>Streptophyta</taxon>
        <taxon>Embryophyta</taxon>
        <taxon>Tracheophyta</taxon>
        <taxon>Spermatophyta</taxon>
        <taxon>Magnoliopsida</taxon>
        <taxon>eudicotyledons</taxon>
        <taxon>Gunneridae</taxon>
        <taxon>Pentapetalae</taxon>
        <taxon>asterids</taxon>
        <taxon>campanulids</taxon>
        <taxon>Aquifoliales</taxon>
        <taxon>Aquifoliaceae</taxon>
        <taxon>Ilex</taxon>
    </lineage>
</organism>
<dbReference type="Gene3D" id="3.40.50.980">
    <property type="match status" value="1"/>
</dbReference>
<dbReference type="AlphaFoldDB" id="A0ABC8RAN9"/>
<dbReference type="SUPFAM" id="SSF56801">
    <property type="entry name" value="Acetyl-CoA synthetase-like"/>
    <property type="match status" value="1"/>
</dbReference>
<dbReference type="Proteomes" id="UP001642360">
    <property type="component" value="Unassembled WGS sequence"/>
</dbReference>
<proteinExistence type="predicted"/>
<reference evidence="2 3" key="1">
    <citation type="submission" date="2024-02" db="EMBL/GenBank/DDBJ databases">
        <authorList>
            <person name="Vignale AGUSTIN F."/>
            <person name="Sosa J E."/>
            <person name="Modenutti C."/>
        </authorList>
    </citation>
    <scope>NUCLEOTIDE SEQUENCE [LARGE SCALE GENOMIC DNA]</scope>
</reference>
<sequence>MRYQTILIDSPEFESVLSSSSRELCTASNDYVFVGDYRTSQRCDADSSELDCDCRDIFSSATGEGVTGGVAVYGALFSCIWVFDSVKYVALSETVVLMERFDLRKMLRAVGEFRVTDVAVAEAPPVLVTMAKGDVTDGYDLRSLDRVDCGGAPLGKDVIRAFSTKFSGVLLHQLIRFVFQVGDKTREDVDYAEEEIDRGFQEFAVGSSYVQDTREVFQAYVGVLLLKVALVSSALMSFALHERICCRHD</sequence>
<dbReference type="PANTHER" id="PTHR24096">
    <property type="entry name" value="LONG-CHAIN-FATTY-ACID--COA LIGASE"/>
    <property type="match status" value="1"/>
</dbReference>
<comment type="caution">
    <text evidence="2">The sequence shown here is derived from an EMBL/GenBank/DDBJ whole genome shotgun (WGS) entry which is preliminary data.</text>
</comment>
<evidence type="ECO:0000256" key="1">
    <source>
        <dbReference type="ARBA" id="ARBA00022598"/>
    </source>
</evidence>
<accession>A0ABC8RAN9</accession>
<gene>
    <name evidence="2" type="ORF">ILEXP_LOCUS7434</name>
</gene>
<dbReference type="GO" id="GO:0016874">
    <property type="term" value="F:ligase activity"/>
    <property type="evidence" value="ECO:0007669"/>
    <property type="project" value="UniProtKB-KW"/>
</dbReference>
<evidence type="ECO:0000313" key="2">
    <source>
        <dbReference type="EMBL" id="CAK9140019.1"/>
    </source>
</evidence>
<keyword evidence="1" id="KW-0436">Ligase</keyword>
<keyword evidence="3" id="KW-1185">Reference proteome</keyword>